<dbReference type="InterPro" id="IPR013785">
    <property type="entry name" value="Aldolase_TIM"/>
</dbReference>
<organism evidence="2">
    <name type="scientific">Amphora coffeiformis</name>
    <dbReference type="NCBI Taxonomy" id="265554"/>
    <lineage>
        <taxon>Eukaryota</taxon>
        <taxon>Sar</taxon>
        <taxon>Stramenopiles</taxon>
        <taxon>Ochrophyta</taxon>
        <taxon>Bacillariophyta</taxon>
        <taxon>Bacillariophyceae</taxon>
        <taxon>Bacillariophycidae</taxon>
        <taxon>Thalassiophysales</taxon>
        <taxon>Catenulaceae</taxon>
        <taxon>Amphora</taxon>
    </lineage>
</organism>
<dbReference type="EMBL" id="HBIM01007898">
    <property type="protein sequence ID" value="CAE0409013.1"/>
    <property type="molecule type" value="Transcribed_RNA"/>
</dbReference>
<keyword evidence="1" id="KW-0732">Signal</keyword>
<protein>
    <recommendedName>
        <fullName evidence="3">Nitronate monooxygenase domain-containing protein</fullName>
    </recommendedName>
</protein>
<sequence>MKFVFLAALLAVCSGYQLPRVIQGGMGIRISHWKLAREVSLQGELGVISGTALDSVFIRDLQMGDPTGGVRRALAHFPDPDMVTRVMDKYFIEGGKPVDKPFRSLQMWSLKPTQELLEATVLANFCEVWLAKHNDDSTPTGGIVGINRLTKVQLPTLASLYGAMLADVDYVIMGAGIPLKVPGALDNFSEGKDASFPIDINGAEKEFMMQFSPTAFWTAAGKPELAEQLIPKRPNFVPIVSSVVLAQSMLKRADGKGPTKGIQGFVVELPEAGGHNAPPRGFRYDPVSKTHAVDLNEKGEPVYGPKDAVDLDKFYKVVKDKVPFWMAGAYSHADKFAECIELGAQGVQCGTLFAIAEESGMEQDTRYDILKTICEDGDMEVFTDPVASPTGYPFKVLETRNTLSDDKEYAERPRLCSLGYLRAPYQDASGKIGYRCPAEPVADWVKKGGEVEATVGRKCLCNALMANVGMPQTRKYKDPNTGETKVYVEGKLITIGDEVNLARNFAKKDENGNWSYSARDVVKYLKSEWMGTEARDNVTREIRSTLEKESKTAVEKKTATN</sequence>
<evidence type="ECO:0000256" key="1">
    <source>
        <dbReference type="SAM" id="SignalP"/>
    </source>
</evidence>
<proteinExistence type="predicted"/>
<dbReference type="AlphaFoldDB" id="A0A7S3L3L8"/>
<dbReference type="SUPFAM" id="SSF51412">
    <property type="entry name" value="Inosine monophosphate dehydrogenase (IMPDH)"/>
    <property type="match status" value="1"/>
</dbReference>
<name>A0A7S3L3L8_9STRA</name>
<dbReference type="PANTHER" id="PTHR32332">
    <property type="entry name" value="2-NITROPROPANE DIOXYGENASE"/>
    <property type="match status" value="1"/>
</dbReference>
<reference evidence="2" key="1">
    <citation type="submission" date="2021-01" db="EMBL/GenBank/DDBJ databases">
        <authorList>
            <person name="Corre E."/>
            <person name="Pelletier E."/>
            <person name="Niang G."/>
            <person name="Scheremetjew M."/>
            <person name="Finn R."/>
            <person name="Kale V."/>
            <person name="Holt S."/>
            <person name="Cochrane G."/>
            <person name="Meng A."/>
            <person name="Brown T."/>
            <person name="Cohen L."/>
        </authorList>
    </citation>
    <scope>NUCLEOTIDE SEQUENCE</scope>
    <source>
        <strain evidence="2">CCMP127</strain>
    </source>
</reference>
<dbReference type="PANTHER" id="PTHR32332:SF33">
    <property type="entry name" value="NITRONATE MONOOXYGENASE DOMAIN-CONTAINING PROTEIN"/>
    <property type="match status" value="1"/>
</dbReference>
<feature type="signal peptide" evidence="1">
    <location>
        <begin position="1"/>
        <end position="15"/>
    </location>
</feature>
<gene>
    <name evidence="2" type="ORF">ACOF00016_LOCUS6709</name>
</gene>
<feature type="chain" id="PRO_5031002754" description="Nitronate monooxygenase domain-containing protein" evidence="1">
    <location>
        <begin position="16"/>
        <end position="561"/>
    </location>
</feature>
<accession>A0A7S3L3L8</accession>
<dbReference type="Gene3D" id="3.20.20.70">
    <property type="entry name" value="Aldolase class I"/>
    <property type="match status" value="1"/>
</dbReference>
<evidence type="ECO:0008006" key="3">
    <source>
        <dbReference type="Google" id="ProtNLM"/>
    </source>
</evidence>
<evidence type="ECO:0000313" key="2">
    <source>
        <dbReference type="EMBL" id="CAE0409013.1"/>
    </source>
</evidence>